<dbReference type="AlphaFoldDB" id="A0A5C4M835"/>
<reference evidence="2 3" key="1">
    <citation type="submission" date="2019-06" db="EMBL/GenBank/DDBJ databases">
        <title>Amycolatopsis alkalitolerans sp. nov., isolated from Gastrodia elata Blume.</title>
        <authorList>
            <person name="Narsing Rao M.P."/>
            <person name="Li W.J."/>
        </authorList>
    </citation>
    <scope>NUCLEOTIDE SEQUENCE [LARGE SCALE GENOMIC DNA]</scope>
    <source>
        <strain evidence="2 3">SYSUP0005</strain>
    </source>
</reference>
<organism evidence="2 3">
    <name type="scientific">Amycolatopsis alkalitolerans</name>
    <dbReference type="NCBI Taxonomy" id="2547244"/>
    <lineage>
        <taxon>Bacteria</taxon>
        <taxon>Bacillati</taxon>
        <taxon>Actinomycetota</taxon>
        <taxon>Actinomycetes</taxon>
        <taxon>Pseudonocardiales</taxon>
        <taxon>Pseudonocardiaceae</taxon>
        <taxon>Amycolatopsis</taxon>
    </lineage>
</organism>
<proteinExistence type="predicted"/>
<accession>A0A5C4M835</accession>
<evidence type="ECO:0000256" key="1">
    <source>
        <dbReference type="SAM" id="Phobius"/>
    </source>
</evidence>
<evidence type="ECO:0000313" key="3">
    <source>
        <dbReference type="Proteomes" id="UP000305546"/>
    </source>
</evidence>
<dbReference type="OrthoDB" id="3624003at2"/>
<sequence>MTFDASGIVSAIVVVPLLVWVGYLVLSPAVFRHIQLPQLAGRYGWRVRTGPARAPRELPGDGRQSWEVPLPGTECEILGVYRGRPVHGVQVRVVWGRRFDSVHNQWETNATTYSVVSTVVGARPFDGFHDGNRVTAVDGDPIALYPHFTEWARNRRPEVKQDVRQEGHGFRSISWCGSLKRKRLLRVLDELTTS</sequence>
<keyword evidence="1" id="KW-0472">Membrane</keyword>
<comment type="caution">
    <text evidence="2">The sequence shown here is derived from an EMBL/GenBank/DDBJ whole genome shotgun (WGS) entry which is preliminary data.</text>
</comment>
<name>A0A5C4M835_9PSEU</name>
<keyword evidence="1" id="KW-0812">Transmembrane</keyword>
<dbReference type="Proteomes" id="UP000305546">
    <property type="component" value="Unassembled WGS sequence"/>
</dbReference>
<keyword evidence="3" id="KW-1185">Reference proteome</keyword>
<evidence type="ECO:0000313" key="2">
    <source>
        <dbReference type="EMBL" id="TNC28676.1"/>
    </source>
</evidence>
<keyword evidence="1" id="KW-1133">Transmembrane helix</keyword>
<dbReference type="RefSeq" id="WP_139095451.1">
    <property type="nucleotide sequence ID" value="NZ_VDFW01000003.1"/>
</dbReference>
<gene>
    <name evidence="2" type="ORF">FG385_05345</name>
</gene>
<protein>
    <submittedName>
        <fullName evidence="2">Uncharacterized protein</fullName>
    </submittedName>
</protein>
<dbReference type="EMBL" id="VDFW01000003">
    <property type="protein sequence ID" value="TNC28676.1"/>
    <property type="molecule type" value="Genomic_DNA"/>
</dbReference>
<feature type="transmembrane region" description="Helical" evidence="1">
    <location>
        <begin position="6"/>
        <end position="26"/>
    </location>
</feature>